<evidence type="ECO:0000313" key="1">
    <source>
        <dbReference type="EMBL" id="KAG5585314.1"/>
    </source>
</evidence>
<evidence type="ECO:0000313" key="2">
    <source>
        <dbReference type="Proteomes" id="UP000824120"/>
    </source>
</evidence>
<comment type="caution">
    <text evidence="1">The sequence shown here is derived from an EMBL/GenBank/DDBJ whole genome shotgun (WGS) entry which is preliminary data.</text>
</comment>
<dbReference type="EMBL" id="JACXVP010000009">
    <property type="protein sequence ID" value="KAG5585314.1"/>
    <property type="molecule type" value="Genomic_DNA"/>
</dbReference>
<organism evidence="1 2">
    <name type="scientific">Solanum commersonii</name>
    <name type="common">Commerson's wild potato</name>
    <name type="synonym">Commerson's nightshade</name>
    <dbReference type="NCBI Taxonomy" id="4109"/>
    <lineage>
        <taxon>Eukaryota</taxon>
        <taxon>Viridiplantae</taxon>
        <taxon>Streptophyta</taxon>
        <taxon>Embryophyta</taxon>
        <taxon>Tracheophyta</taxon>
        <taxon>Spermatophyta</taxon>
        <taxon>Magnoliopsida</taxon>
        <taxon>eudicotyledons</taxon>
        <taxon>Gunneridae</taxon>
        <taxon>Pentapetalae</taxon>
        <taxon>asterids</taxon>
        <taxon>lamiids</taxon>
        <taxon>Solanales</taxon>
        <taxon>Solanaceae</taxon>
        <taxon>Solanoideae</taxon>
        <taxon>Solaneae</taxon>
        <taxon>Solanum</taxon>
    </lineage>
</organism>
<sequence>MGVHKKRRMKMVGGFKEDREEWNRNKIIWLGQRGKAQDKGQGCPNLGKHCLNFTSTTMASDEDQGSWVVHGAWAITLYGLPQSGSPSRTTSRRVVLTPARGKAREGALALWEASP</sequence>
<name>A0A9J5XC42_SOLCO</name>
<reference evidence="1 2" key="1">
    <citation type="submission" date="2020-09" db="EMBL/GenBank/DDBJ databases">
        <title>De no assembly of potato wild relative species, Solanum commersonii.</title>
        <authorList>
            <person name="Cho K."/>
        </authorList>
    </citation>
    <scope>NUCLEOTIDE SEQUENCE [LARGE SCALE GENOMIC DNA]</scope>
    <source>
        <strain evidence="1">LZ3.2</strain>
        <tissue evidence="1">Leaf</tissue>
    </source>
</reference>
<gene>
    <name evidence="1" type="ORF">H5410_045748</name>
</gene>
<dbReference type="Proteomes" id="UP000824120">
    <property type="component" value="Chromosome 9"/>
</dbReference>
<proteinExistence type="predicted"/>
<keyword evidence="2" id="KW-1185">Reference proteome</keyword>
<accession>A0A9J5XC42</accession>
<dbReference type="AlphaFoldDB" id="A0A9J5XC42"/>
<protein>
    <submittedName>
        <fullName evidence="1">Uncharacterized protein</fullName>
    </submittedName>
</protein>